<dbReference type="EMBL" id="CM037155">
    <property type="protein sequence ID" value="KAH7847899.1"/>
    <property type="molecule type" value="Genomic_DNA"/>
</dbReference>
<protein>
    <submittedName>
        <fullName evidence="1">Uncharacterized protein</fullName>
    </submittedName>
</protein>
<evidence type="ECO:0000313" key="1">
    <source>
        <dbReference type="EMBL" id="KAH7847899.1"/>
    </source>
</evidence>
<evidence type="ECO:0000313" key="2">
    <source>
        <dbReference type="Proteomes" id="UP000828048"/>
    </source>
</evidence>
<accession>A0ACB7Y2X4</accession>
<organism evidence="1 2">
    <name type="scientific">Vaccinium darrowii</name>
    <dbReference type="NCBI Taxonomy" id="229202"/>
    <lineage>
        <taxon>Eukaryota</taxon>
        <taxon>Viridiplantae</taxon>
        <taxon>Streptophyta</taxon>
        <taxon>Embryophyta</taxon>
        <taxon>Tracheophyta</taxon>
        <taxon>Spermatophyta</taxon>
        <taxon>Magnoliopsida</taxon>
        <taxon>eudicotyledons</taxon>
        <taxon>Gunneridae</taxon>
        <taxon>Pentapetalae</taxon>
        <taxon>asterids</taxon>
        <taxon>Ericales</taxon>
        <taxon>Ericaceae</taxon>
        <taxon>Vaccinioideae</taxon>
        <taxon>Vaccinieae</taxon>
        <taxon>Vaccinium</taxon>
    </lineage>
</organism>
<proteinExistence type="predicted"/>
<reference evidence="1 2" key="1">
    <citation type="journal article" date="2021" name="Hortic Res">
        <title>High-quality reference genome and annotation aids understanding of berry development for evergreen blueberry (Vaccinium darrowii).</title>
        <authorList>
            <person name="Yu J."/>
            <person name="Hulse-Kemp A.M."/>
            <person name="Babiker E."/>
            <person name="Staton M."/>
        </authorList>
    </citation>
    <scope>NUCLEOTIDE SEQUENCE [LARGE SCALE GENOMIC DNA]</scope>
    <source>
        <strain evidence="2">cv. NJ 8807/NJ 8810</strain>
        <tissue evidence="1">Young leaf</tissue>
    </source>
</reference>
<name>A0ACB7Y2X4_9ERIC</name>
<sequence length="77" mass="8674">MTDRTVRRIWARGTACIYDGLRVDVSSKLQGRVGRKRIQINENQFTGLSLRERSNIRSLSSALSIAKSIVHSESKKA</sequence>
<dbReference type="Proteomes" id="UP000828048">
    <property type="component" value="Chromosome 5"/>
</dbReference>
<gene>
    <name evidence="1" type="ORF">Vadar_031467</name>
</gene>
<comment type="caution">
    <text evidence="1">The sequence shown here is derived from an EMBL/GenBank/DDBJ whole genome shotgun (WGS) entry which is preliminary data.</text>
</comment>
<keyword evidence="2" id="KW-1185">Reference proteome</keyword>